<dbReference type="AlphaFoldDB" id="D8UBZ1"/>
<dbReference type="Proteomes" id="UP000001058">
    <property type="component" value="Unassembled WGS sequence"/>
</dbReference>
<protein>
    <submittedName>
        <fullName evidence="2">Uncharacterized protein</fullName>
    </submittedName>
</protein>
<feature type="region of interest" description="Disordered" evidence="1">
    <location>
        <begin position="54"/>
        <end position="170"/>
    </location>
</feature>
<evidence type="ECO:0000313" key="3">
    <source>
        <dbReference type="Proteomes" id="UP000001058"/>
    </source>
</evidence>
<proteinExistence type="predicted"/>
<feature type="compositionally biased region" description="Polar residues" evidence="1">
    <location>
        <begin position="85"/>
        <end position="104"/>
    </location>
</feature>
<dbReference type="InParanoid" id="D8UBZ1"/>
<keyword evidence="3" id="KW-1185">Reference proteome</keyword>
<organism evidence="3">
    <name type="scientific">Volvox carteri f. nagariensis</name>
    <dbReference type="NCBI Taxonomy" id="3068"/>
    <lineage>
        <taxon>Eukaryota</taxon>
        <taxon>Viridiplantae</taxon>
        <taxon>Chlorophyta</taxon>
        <taxon>core chlorophytes</taxon>
        <taxon>Chlorophyceae</taxon>
        <taxon>CS clade</taxon>
        <taxon>Chlamydomonadales</taxon>
        <taxon>Volvocaceae</taxon>
        <taxon>Volvox</taxon>
    </lineage>
</organism>
<dbReference type="KEGG" id="vcn:VOLCADRAFT_97134"/>
<dbReference type="EMBL" id="GL378379">
    <property type="protein sequence ID" value="EFJ42754.1"/>
    <property type="molecule type" value="Genomic_DNA"/>
</dbReference>
<evidence type="ECO:0000256" key="1">
    <source>
        <dbReference type="SAM" id="MobiDB-lite"/>
    </source>
</evidence>
<gene>
    <name evidence="2" type="ORF">VOLCADRAFT_97134</name>
</gene>
<reference evidence="2 3" key="1">
    <citation type="journal article" date="2010" name="Science">
        <title>Genomic analysis of organismal complexity in the multicellular green alga Volvox carteri.</title>
        <authorList>
            <person name="Prochnik S.E."/>
            <person name="Umen J."/>
            <person name="Nedelcu A.M."/>
            <person name="Hallmann A."/>
            <person name="Miller S.M."/>
            <person name="Nishii I."/>
            <person name="Ferris P."/>
            <person name="Kuo A."/>
            <person name="Mitros T."/>
            <person name="Fritz-Laylin L.K."/>
            <person name="Hellsten U."/>
            <person name="Chapman J."/>
            <person name="Simakov O."/>
            <person name="Rensing S.A."/>
            <person name="Terry A."/>
            <person name="Pangilinan J."/>
            <person name="Kapitonov V."/>
            <person name="Jurka J."/>
            <person name="Salamov A."/>
            <person name="Shapiro H."/>
            <person name="Schmutz J."/>
            <person name="Grimwood J."/>
            <person name="Lindquist E."/>
            <person name="Lucas S."/>
            <person name="Grigoriev I.V."/>
            <person name="Schmitt R."/>
            <person name="Kirk D."/>
            <person name="Rokhsar D.S."/>
        </authorList>
    </citation>
    <scope>NUCLEOTIDE SEQUENCE [LARGE SCALE GENOMIC DNA]</scope>
    <source>
        <strain evidence="3">f. Nagariensis / Eve</strain>
    </source>
</reference>
<dbReference type="GeneID" id="9618967"/>
<sequence>MAPDRFGRGTLVNMGYPVCYPPVVYYPDPFVTPRLPAAGAPRFIVDMTANRGNRTSMPCPASGPSRPCNNGTGSSRRYAMDLTGTDDSGPQQQHRPQPGTSVIEISSDSSGDDDDGDGSTALHAGVCPVGPLGASAAGPSGDAAHRPSTATAGRHDAASTRRRYRKGTDRCGGSCLHCRKPGWKLGCLGPAGEREDVVQAPARNRSLPVMWPDQHQQPPGLDDLQFAQFRQFQDFLACDLVTHVFVFRHSAADGVRGGRPDWLSVQYKVSDDR</sequence>
<accession>D8UBZ1</accession>
<name>D8UBZ1_VOLCA</name>
<feature type="compositionally biased region" description="Low complexity" evidence="1">
    <location>
        <begin position="130"/>
        <end position="142"/>
    </location>
</feature>
<evidence type="ECO:0000313" key="2">
    <source>
        <dbReference type="EMBL" id="EFJ42754.1"/>
    </source>
</evidence>
<dbReference type="RefSeq" id="XP_002956215.1">
    <property type="nucleotide sequence ID" value="XM_002956169.1"/>
</dbReference>